<dbReference type="SUPFAM" id="SSF53474">
    <property type="entry name" value="alpha/beta-Hydrolases"/>
    <property type="match status" value="1"/>
</dbReference>
<sequence>MEITIDNIKINYIIEGESEKPVLILHGWGASIEAVMGIVNALKDTRRVIAIDLPGHGKSSEPDRVFGGEDYANIVKAFVEKLGIKIFDGIGHSFGGKTLIQIASEGYERLDKMVLIDASGILPKRSLSYYLKVYTYKFFKKLYRLIFFYKSEEELMKKLSKKFGSDDYKNTSGIMRKTFVKVVNESLLDRLDSIKNDTLILWGKDDDTTPLYMGKIMNEKIKNSALVELEGGHFSYADDYQIFSRVIRSYLSKEEL</sequence>
<dbReference type="EMBL" id="CP096649">
    <property type="protein sequence ID" value="UQK58647.1"/>
    <property type="molecule type" value="Genomic_DNA"/>
</dbReference>
<dbReference type="PANTHER" id="PTHR43798:SF31">
    <property type="entry name" value="AB HYDROLASE SUPERFAMILY PROTEIN YCLE"/>
    <property type="match status" value="1"/>
</dbReference>
<dbReference type="PANTHER" id="PTHR43798">
    <property type="entry name" value="MONOACYLGLYCEROL LIPASE"/>
    <property type="match status" value="1"/>
</dbReference>
<dbReference type="PRINTS" id="PR00111">
    <property type="entry name" value="ABHYDROLASE"/>
</dbReference>
<keyword evidence="4" id="KW-1185">Reference proteome</keyword>
<feature type="domain" description="AB hydrolase-1" evidence="2">
    <location>
        <begin position="20"/>
        <end position="239"/>
    </location>
</feature>
<dbReference type="InterPro" id="IPR050266">
    <property type="entry name" value="AB_hydrolase_sf"/>
</dbReference>
<dbReference type="RefSeq" id="WP_249242240.1">
    <property type="nucleotide sequence ID" value="NZ_CP096649.1"/>
</dbReference>
<protein>
    <submittedName>
        <fullName evidence="3">Alpha/beta hydrolase</fullName>
    </submittedName>
</protein>
<keyword evidence="1 3" id="KW-0378">Hydrolase</keyword>
<reference evidence="3" key="1">
    <citation type="submission" date="2022-04" db="EMBL/GenBank/DDBJ databases">
        <title>Complete genome sequences of Ezakiella coagulans and Fenollaria massiliensis.</title>
        <authorList>
            <person name="France M.T."/>
            <person name="Clifford J."/>
            <person name="Narina S."/>
            <person name="Rutt L."/>
            <person name="Ravel J."/>
        </authorList>
    </citation>
    <scope>NUCLEOTIDE SEQUENCE</scope>
    <source>
        <strain evidence="3">C0061C2</strain>
    </source>
</reference>
<dbReference type="Pfam" id="PF00561">
    <property type="entry name" value="Abhydrolase_1"/>
    <property type="match status" value="1"/>
</dbReference>
<dbReference type="InterPro" id="IPR000073">
    <property type="entry name" value="AB_hydrolase_1"/>
</dbReference>
<dbReference type="Gene3D" id="3.40.50.1820">
    <property type="entry name" value="alpha/beta hydrolase"/>
    <property type="match status" value="1"/>
</dbReference>
<dbReference type="InterPro" id="IPR029058">
    <property type="entry name" value="AB_hydrolase_fold"/>
</dbReference>
<name>A0A9E7DIB4_9FIRM</name>
<gene>
    <name evidence="3" type="ORF">M1R53_05245</name>
</gene>
<accession>A0A9E7DIB4</accession>
<evidence type="ECO:0000259" key="2">
    <source>
        <dbReference type="Pfam" id="PF00561"/>
    </source>
</evidence>
<dbReference type="GO" id="GO:0016020">
    <property type="term" value="C:membrane"/>
    <property type="evidence" value="ECO:0007669"/>
    <property type="project" value="TreeGrafter"/>
</dbReference>
<dbReference type="KEGG" id="fms:M1R53_05245"/>
<dbReference type="GO" id="GO:0016787">
    <property type="term" value="F:hydrolase activity"/>
    <property type="evidence" value="ECO:0007669"/>
    <property type="project" value="UniProtKB-KW"/>
</dbReference>
<organism evidence="3 4">
    <name type="scientific">Fenollaria massiliensis</name>
    <dbReference type="NCBI Taxonomy" id="938288"/>
    <lineage>
        <taxon>Bacteria</taxon>
        <taxon>Bacillati</taxon>
        <taxon>Bacillota</taxon>
        <taxon>Clostridia</taxon>
        <taxon>Eubacteriales</taxon>
        <taxon>Fenollaria</taxon>
    </lineage>
</organism>
<evidence type="ECO:0000256" key="1">
    <source>
        <dbReference type="ARBA" id="ARBA00022801"/>
    </source>
</evidence>
<proteinExistence type="predicted"/>
<evidence type="ECO:0000313" key="3">
    <source>
        <dbReference type="EMBL" id="UQK58647.1"/>
    </source>
</evidence>
<evidence type="ECO:0000313" key="4">
    <source>
        <dbReference type="Proteomes" id="UP000831151"/>
    </source>
</evidence>
<dbReference type="Proteomes" id="UP000831151">
    <property type="component" value="Chromosome"/>
</dbReference>
<dbReference type="AlphaFoldDB" id="A0A9E7DIB4"/>